<dbReference type="NCBIfam" id="NF000658">
    <property type="entry name" value="PRK00029.1"/>
    <property type="match status" value="1"/>
</dbReference>
<dbReference type="Proteomes" id="UP000285478">
    <property type="component" value="Chromosome"/>
</dbReference>
<evidence type="ECO:0000256" key="6">
    <source>
        <dbReference type="ARBA" id="ARBA00022840"/>
    </source>
</evidence>
<dbReference type="InterPro" id="IPR003846">
    <property type="entry name" value="SelO"/>
</dbReference>
<feature type="binding site" evidence="8">
    <location>
        <position position="85"/>
    </location>
    <ligand>
        <name>ATP</name>
        <dbReference type="ChEBI" id="CHEBI:30616"/>
    </ligand>
</feature>
<evidence type="ECO:0000256" key="7">
    <source>
        <dbReference type="ARBA" id="ARBA00022842"/>
    </source>
</evidence>
<comment type="catalytic activity">
    <reaction evidence="8">
        <text>L-histidyl-[protein] + UTP = N(tele)-(5'-uridylyl)-L-histidyl-[protein] + diphosphate</text>
        <dbReference type="Rhea" id="RHEA:83891"/>
        <dbReference type="Rhea" id="RHEA-COMP:9745"/>
        <dbReference type="Rhea" id="RHEA-COMP:20239"/>
        <dbReference type="ChEBI" id="CHEBI:29979"/>
        <dbReference type="ChEBI" id="CHEBI:33019"/>
        <dbReference type="ChEBI" id="CHEBI:46398"/>
        <dbReference type="ChEBI" id="CHEBI:233474"/>
    </reaction>
</comment>
<dbReference type="PANTHER" id="PTHR32057:SF14">
    <property type="entry name" value="PROTEIN ADENYLYLTRANSFERASE SELO, MITOCHONDRIAL"/>
    <property type="match status" value="1"/>
</dbReference>
<evidence type="ECO:0000313" key="10">
    <source>
        <dbReference type="EMBL" id="QAB16193.1"/>
    </source>
</evidence>
<proteinExistence type="inferred from homology"/>
<feature type="binding site" evidence="8">
    <location>
        <position position="120"/>
    </location>
    <ligand>
        <name>ATP</name>
        <dbReference type="ChEBI" id="CHEBI:30616"/>
    </ligand>
</feature>
<dbReference type="Pfam" id="PF02696">
    <property type="entry name" value="SelO"/>
    <property type="match status" value="1"/>
</dbReference>
<dbReference type="AlphaFoldDB" id="A0A410H5I1"/>
<evidence type="ECO:0000256" key="8">
    <source>
        <dbReference type="HAMAP-Rule" id="MF_00692"/>
    </source>
</evidence>
<keyword evidence="2 8" id="KW-0808">Transferase</keyword>
<evidence type="ECO:0000256" key="3">
    <source>
        <dbReference type="ARBA" id="ARBA00022695"/>
    </source>
</evidence>
<evidence type="ECO:0000256" key="5">
    <source>
        <dbReference type="ARBA" id="ARBA00022741"/>
    </source>
</evidence>
<feature type="binding site" evidence="8">
    <location>
        <position position="171"/>
    </location>
    <ligand>
        <name>ATP</name>
        <dbReference type="ChEBI" id="CHEBI:30616"/>
    </ligand>
</feature>
<evidence type="ECO:0000256" key="1">
    <source>
        <dbReference type="ARBA" id="ARBA00009747"/>
    </source>
</evidence>
<feature type="binding site" evidence="8">
    <location>
        <position position="258"/>
    </location>
    <ligand>
        <name>ATP</name>
        <dbReference type="ChEBI" id="CHEBI:30616"/>
    </ligand>
</feature>
<name>A0A410H5I1_9GAMM</name>
<feature type="binding site" evidence="8">
    <location>
        <position position="108"/>
    </location>
    <ligand>
        <name>ATP</name>
        <dbReference type="ChEBI" id="CHEBI:30616"/>
    </ligand>
</feature>
<dbReference type="GO" id="GO:0005524">
    <property type="term" value="F:ATP binding"/>
    <property type="evidence" value="ECO:0007669"/>
    <property type="project" value="UniProtKB-UniRule"/>
</dbReference>
<comment type="catalytic activity">
    <reaction evidence="8">
        <text>L-tyrosyl-[protein] + ATP = O-(5'-adenylyl)-L-tyrosyl-[protein] + diphosphate</text>
        <dbReference type="Rhea" id="RHEA:54288"/>
        <dbReference type="Rhea" id="RHEA-COMP:10136"/>
        <dbReference type="Rhea" id="RHEA-COMP:13846"/>
        <dbReference type="ChEBI" id="CHEBI:30616"/>
        <dbReference type="ChEBI" id="CHEBI:33019"/>
        <dbReference type="ChEBI" id="CHEBI:46858"/>
        <dbReference type="ChEBI" id="CHEBI:83624"/>
        <dbReference type="EC" id="2.7.7.108"/>
    </reaction>
</comment>
<feature type="binding site" evidence="8">
    <location>
        <position position="258"/>
    </location>
    <ligand>
        <name>Mg(2+)</name>
        <dbReference type="ChEBI" id="CHEBI:18420"/>
    </ligand>
</feature>
<keyword evidence="7 8" id="KW-0460">Magnesium</keyword>
<dbReference type="HAMAP" id="MF_00692">
    <property type="entry name" value="SelO"/>
    <property type="match status" value="1"/>
</dbReference>
<comment type="catalytic activity">
    <reaction evidence="8">
        <text>L-threonyl-[protein] + ATP = 3-O-(5'-adenylyl)-L-threonyl-[protein] + diphosphate</text>
        <dbReference type="Rhea" id="RHEA:54292"/>
        <dbReference type="Rhea" id="RHEA-COMP:11060"/>
        <dbReference type="Rhea" id="RHEA-COMP:13847"/>
        <dbReference type="ChEBI" id="CHEBI:30013"/>
        <dbReference type="ChEBI" id="CHEBI:30616"/>
        <dbReference type="ChEBI" id="CHEBI:33019"/>
        <dbReference type="ChEBI" id="CHEBI:138113"/>
        <dbReference type="EC" id="2.7.7.108"/>
    </reaction>
</comment>
<dbReference type="GO" id="GO:0030145">
    <property type="term" value="F:manganese ion binding"/>
    <property type="evidence" value="ECO:0007669"/>
    <property type="project" value="UniProtKB-UniRule"/>
</dbReference>
<dbReference type="EMBL" id="CP035033">
    <property type="protein sequence ID" value="QAB16193.1"/>
    <property type="molecule type" value="Genomic_DNA"/>
</dbReference>
<comment type="cofactor">
    <cofactor evidence="8">
        <name>Mg(2+)</name>
        <dbReference type="ChEBI" id="CHEBI:18420"/>
    </cofactor>
    <cofactor evidence="8">
        <name>Mn(2+)</name>
        <dbReference type="ChEBI" id="CHEBI:29035"/>
    </cofactor>
</comment>
<dbReference type="KEGG" id="htr:EPV75_11220"/>
<evidence type="ECO:0000256" key="9">
    <source>
        <dbReference type="SAM" id="MobiDB-lite"/>
    </source>
</evidence>
<dbReference type="GO" id="GO:0000287">
    <property type="term" value="F:magnesium ion binding"/>
    <property type="evidence" value="ECO:0007669"/>
    <property type="project" value="UniProtKB-UniRule"/>
</dbReference>
<feature type="binding site" evidence="8">
    <location>
        <position position="121"/>
    </location>
    <ligand>
        <name>ATP</name>
        <dbReference type="ChEBI" id="CHEBI:30616"/>
    </ligand>
</feature>
<protein>
    <recommendedName>
        <fullName evidence="8">Protein nucleotidyltransferase YdiU</fullName>
        <ecNumber evidence="8">2.7.7.-</ecNumber>
    </recommendedName>
    <alternativeName>
        <fullName evidence="8">Protein adenylyltransferase YdiU</fullName>
        <ecNumber evidence="8">2.7.7.108</ecNumber>
    </alternativeName>
    <alternativeName>
        <fullName evidence="8">Protein uridylyltransferase YdiU</fullName>
        <ecNumber evidence="8">2.7.7.-</ecNumber>
    </alternativeName>
</protein>
<accession>A0A410H5I1</accession>
<evidence type="ECO:0000256" key="4">
    <source>
        <dbReference type="ARBA" id="ARBA00022723"/>
    </source>
</evidence>
<dbReference type="PANTHER" id="PTHR32057">
    <property type="entry name" value="PROTEIN ADENYLYLTRANSFERASE SELO, MITOCHONDRIAL"/>
    <property type="match status" value="1"/>
</dbReference>
<keyword evidence="11" id="KW-1185">Reference proteome</keyword>
<keyword evidence="3 8" id="KW-0548">Nucleotidyltransferase</keyword>
<dbReference type="RefSeq" id="WP_128385452.1">
    <property type="nucleotide sequence ID" value="NZ_CP035033.1"/>
</dbReference>
<comment type="catalytic activity">
    <reaction evidence="8">
        <text>L-tyrosyl-[protein] + UTP = O-(5'-uridylyl)-L-tyrosyl-[protein] + diphosphate</text>
        <dbReference type="Rhea" id="RHEA:83887"/>
        <dbReference type="Rhea" id="RHEA-COMP:10136"/>
        <dbReference type="Rhea" id="RHEA-COMP:20238"/>
        <dbReference type="ChEBI" id="CHEBI:33019"/>
        <dbReference type="ChEBI" id="CHEBI:46398"/>
        <dbReference type="ChEBI" id="CHEBI:46858"/>
        <dbReference type="ChEBI" id="CHEBI:90602"/>
    </reaction>
</comment>
<keyword evidence="6 8" id="KW-0067">ATP-binding</keyword>
<dbReference type="GO" id="GO:0070733">
    <property type="term" value="F:AMPylase activity"/>
    <property type="evidence" value="ECO:0007669"/>
    <property type="project" value="UniProtKB-EC"/>
</dbReference>
<reference evidence="10 11" key="1">
    <citation type="journal article" date="2018" name="Environ. Microbiol.">
        <title>Genomes of ubiquitous marine and hypersaline Hydrogenovibrio, Thiomicrorhabdus and Thiomicrospira spp. encode a diversity of mechanisms to sustain chemolithoautotrophy in heterogeneous environments.</title>
        <authorList>
            <person name="Scott K.M."/>
            <person name="Williams J."/>
            <person name="Porter C.M.B."/>
            <person name="Russel S."/>
            <person name="Harmer T.L."/>
            <person name="Paul J.H."/>
            <person name="Antonen K.M."/>
            <person name="Bridges M.K."/>
            <person name="Camper G.J."/>
            <person name="Campla C.K."/>
            <person name="Casella L.G."/>
            <person name="Chase E."/>
            <person name="Conrad J.W."/>
            <person name="Cruz M.C."/>
            <person name="Dunlap D.S."/>
            <person name="Duran L."/>
            <person name="Fahsbender E.M."/>
            <person name="Goldsmith D.B."/>
            <person name="Keeley R.F."/>
            <person name="Kondoff M.R."/>
            <person name="Kussy B.I."/>
            <person name="Lane M.K."/>
            <person name="Lawler S."/>
            <person name="Leigh B.A."/>
            <person name="Lewis C."/>
            <person name="Lostal L.M."/>
            <person name="Marking D."/>
            <person name="Mancera P.A."/>
            <person name="McClenthan E.C."/>
            <person name="McIntyre E.A."/>
            <person name="Mine J.A."/>
            <person name="Modi S."/>
            <person name="Moore B.D."/>
            <person name="Morgan W.A."/>
            <person name="Nelson K.M."/>
            <person name="Nguyen K.N."/>
            <person name="Ogburn N."/>
            <person name="Parrino D.G."/>
            <person name="Pedapudi A.D."/>
            <person name="Pelham R.P."/>
            <person name="Preece A.M."/>
            <person name="Rampersad E.A."/>
            <person name="Richardson J.C."/>
            <person name="Rodgers C.M."/>
            <person name="Schaffer B.L."/>
            <person name="Sheridan N.E."/>
            <person name="Solone M.R."/>
            <person name="Staley Z.R."/>
            <person name="Tabuchi M."/>
            <person name="Waide R.J."/>
            <person name="Wanjugi P.W."/>
            <person name="Young S."/>
            <person name="Clum A."/>
            <person name="Daum C."/>
            <person name="Huntemann M."/>
            <person name="Ivanova N."/>
            <person name="Kyrpides N."/>
            <person name="Mikhailova N."/>
            <person name="Palaniappan K."/>
            <person name="Pillay M."/>
            <person name="Reddy T.B.K."/>
            <person name="Shapiro N."/>
            <person name="Stamatis D."/>
            <person name="Varghese N."/>
            <person name="Woyke T."/>
            <person name="Boden R."/>
            <person name="Freyermuth S.K."/>
            <person name="Kerfeld C.A."/>
        </authorList>
    </citation>
    <scope>NUCLEOTIDE SEQUENCE [LARGE SCALE GENOMIC DNA]</scope>
    <source>
        <strain evidence="10 11">JR-2</strain>
    </source>
</reference>
<keyword evidence="4 8" id="KW-0479">Metal-binding</keyword>
<comment type="similarity">
    <text evidence="1 8">Belongs to the SELO family.</text>
</comment>
<feature type="binding site" evidence="8">
    <location>
        <position position="249"/>
    </location>
    <ligand>
        <name>Mg(2+)</name>
        <dbReference type="ChEBI" id="CHEBI:18420"/>
    </ligand>
</feature>
<comment type="catalytic activity">
    <reaction evidence="8">
        <text>L-seryl-[protein] + ATP = 3-O-(5'-adenylyl)-L-seryl-[protein] + diphosphate</text>
        <dbReference type="Rhea" id="RHEA:58120"/>
        <dbReference type="Rhea" id="RHEA-COMP:9863"/>
        <dbReference type="Rhea" id="RHEA-COMP:15073"/>
        <dbReference type="ChEBI" id="CHEBI:29999"/>
        <dbReference type="ChEBI" id="CHEBI:30616"/>
        <dbReference type="ChEBI" id="CHEBI:33019"/>
        <dbReference type="ChEBI" id="CHEBI:142516"/>
        <dbReference type="EC" id="2.7.7.108"/>
    </reaction>
</comment>
<organism evidence="10 11">
    <name type="scientific">Hydrogenovibrio thermophilus</name>
    <dbReference type="NCBI Taxonomy" id="265883"/>
    <lineage>
        <taxon>Bacteria</taxon>
        <taxon>Pseudomonadati</taxon>
        <taxon>Pseudomonadota</taxon>
        <taxon>Gammaproteobacteria</taxon>
        <taxon>Thiotrichales</taxon>
        <taxon>Piscirickettsiaceae</taxon>
        <taxon>Hydrogenovibrio</taxon>
    </lineage>
</organism>
<feature type="binding site" evidence="8">
    <location>
        <position position="88"/>
    </location>
    <ligand>
        <name>ATP</name>
        <dbReference type="ChEBI" id="CHEBI:30616"/>
    </ligand>
</feature>
<keyword evidence="8" id="KW-0464">Manganese</keyword>
<feature type="binding site" evidence="8">
    <location>
        <position position="87"/>
    </location>
    <ligand>
        <name>ATP</name>
        <dbReference type="ChEBI" id="CHEBI:30616"/>
    </ligand>
</feature>
<feature type="binding site" evidence="8">
    <location>
        <position position="178"/>
    </location>
    <ligand>
        <name>ATP</name>
        <dbReference type="ChEBI" id="CHEBI:30616"/>
    </ligand>
</feature>
<feature type="region of interest" description="Disordered" evidence="9">
    <location>
        <begin position="458"/>
        <end position="481"/>
    </location>
</feature>
<sequence>MLQHPYLELPKSFFQPVWPEPQQNARLVAVNRALMQEIDCDLSDEQLLALTAGQLEDASLAEFDLQPLAQKYTGHQFGYYNPDLGDGRGLLLGRWEDKNGQAWDFHLKGAGRTPYSRRGDGRAVLRSVIREYLASEALFGLGVPTTRALSIATSDEQVQRETFEPRASLMRVTPSHIRFGHFQWAASKGPATLEFLTNFVVEHHYPELQSLEEPQRSAALLKTVCERTAVLMAKWQAVGFNHGVMNSDNMSILGETFDFGPYAFFDDFQIEYICNHSDYEGRYAYNQQPKIGVTNCQLLAHAFDKVLDEAAQNEALEAFVETYNRQYIDEMNCKIGLHTVQPDDKNLIGDLLVLMDQHRVDFSLFFRRLAKWNQPDEGELMTLLNQPGAFVDWFQRYDARLQQEGISESERQQRILAVNPAIVLRNYIAQGIIEAAENGDYQPLEQWVEALHSPFEEHPGLAEFQKPPSPEQKGLQLSCSS</sequence>
<feature type="active site" description="Proton acceptor" evidence="8">
    <location>
        <position position="248"/>
    </location>
</feature>
<dbReference type="EC" id="2.7.7.108" evidence="8"/>
<comment type="catalytic activity">
    <reaction evidence="8">
        <text>L-seryl-[protein] + UTP = O-(5'-uridylyl)-L-seryl-[protein] + diphosphate</text>
        <dbReference type="Rhea" id="RHEA:64604"/>
        <dbReference type="Rhea" id="RHEA-COMP:9863"/>
        <dbReference type="Rhea" id="RHEA-COMP:16635"/>
        <dbReference type="ChEBI" id="CHEBI:29999"/>
        <dbReference type="ChEBI" id="CHEBI:33019"/>
        <dbReference type="ChEBI" id="CHEBI:46398"/>
        <dbReference type="ChEBI" id="CHEBI:156051"/>
    </reaction>
</comment>
<gene>
    <name evidence="8" type="primary">ydiU</name>
    <name evidence="8" type="synonym">selO</name>
    <name evidence="10" type="ORF">EPV75_11220</name>
</gene>
<evidence type="ECO:0000313" key="11">
    <source>
        <dbReference type="Proteomes" id="UP000285478"/>
    </source>
</evidence>
<comment type="function">
    <text evidence="8">Nucleotidyltransferase involved in the post-translational modification of proteins. It can catalyze the addition of adenosine monophosphate (AMP) or uridine monophosphate (UMP) to a protein, resulting in modifications known as AMPylation and UMPylation.</text>
</comment>
<keyword evidence="5 8" id="KW-0547">Nucleotide-binding</keyword>
<dbReference type="EC" id="2.7.7.-" evidence="8"/>
<evidence type="ECO:0000256" key="2">
    <source>
        <dbReference type="ARBA" id="ARBA00022679"/>
    </source>
</evidence>